<comment type="similarity">
    <text evidence="2 7">Belongs to the cytochrome P450 family.</text>
</comment>
<comment type="cofactor">
    <cofactor evidence="1 6">
        <name>heme</name>
        <dbReference type="ChEBI" id="CHEBI:30413"/>
    </cofactor>
</comment>
<dbReference type="PROSITE" id="PS00086">
    <property type="entry name" value="CYTOCHROME_P450"/>
    <property type="match status" value="1"/>
</dbReference>
<keyword evidence="5 6" id="KW-0408">Iron</keyword>
<evidence type="ECO:0000313" key="9">
    <source>
        <dbReference type="Proteomes" id="UP001161247"/>
    </source>
</evidence>
<name>A0AAV1C8S3_OLDCO</name>
<evidence type="ECO:0000256" key="1">
    <source>
        <dbReference type="ARBA" id="ARBA00001971"/>
    </source>
</evidence>
<dbReference type="GO" id="GO:0020037">
    <property type="term" value="F:heme binding"/>
    <property type="evidence" value="ECO:0007669"/>
    <property type="project" value="InterPro"/>
</dbReference>
<evidence type="ECO:0000313" key="8">
    <source>
        <dbReference type="EMBL" id="CAI9091029.1"/>
    </source>
</evidence>
<gene>
    <name evidence="8" type="ORF">OLC1_LOCUS3057</name>
</gene>
<feature type="binding site" description="axial binding residue" evidence="6">
    <location>
        <position position="464"/>
    </location>
    <ligand>
        <name>heme</name>
        <dbReference type="ChEBI" id="CHEBI:30413"/>
    </ligand>
    <ligandPart>
        <name>Fe</name>
        <dbReference type="ChEBI" id="CHEBI:18248"/>
    </ligandPart>
</feature>
<accession>A0AAV1C8S3</accession>
<keyword evidence="3 6" id="KW-0479">Metal-binding</keyword>
<dbReference type="EMBL" id="OX459118">
    <property type="protein sequence ID" value="CAI9091029.1"/>
    <property type="molecule type" value="Genomic_DNA"/>
</dbReference>
<keyword evidence="6 7" id="KW-0349">Heme</keyword>
<evidence type="ECO:0000256" key="3">
    <source>
        <dbReference type="ARBA" id="ARBA00022723"/>
    </source>
</evidence>
<sequence>MMAIIWYAPLLFLIVYLLLLCHQYFRGTTKKTSIPLNWPIFGMFPSLFLNEHRIHDYVTDALRGCGYTFVFKGPWLSSVNLLITCDPANIHYMLSKNFSNFQKGPEFKVIFDILGEGIFNAEAESWENQRKALMPLVNQHEFYKFTGSTTWNKLEKGLIPILEHAAETGMEIDLQELLEKFTFDTSCIMALGHDPASLGTDLPENEYVKAFVDAEEAIFHRHMLPAFYWKLQRWLQIGKEKKLTKAKVSLNQFLDTCIAVKSEELKGGNQTASSQEEGGGLDLLTRYMKKLTGCQKENGSSALLSQKVWADALLNLIFAGKDTISAGLTWFFWLLATNPVEENMVLQECVTNLHVKQGTWEFSNIEEIKNLVHLHGALCESLRLFPPVAMQHKAPAKVDILPSGHRLNPNAKTVLSFYSMGRMEKIWGTDCCEFKPQRWISEHGGIKHEPSFKFTAFNAGPRTCLGKDVSFIQMKIVAAAIICRFQFQILQSNRIATSNSVILHMRHGLKVKVSKRNVGKFA</sequence>
<dbReference type="Pfam" id="PF00067">
    <property type="entry name" value="p450"/>
    <property type="match status" value="1"/>
</dbReference>
<organism evidence="8 9">
    <name type="scientific">Oldenlandia corymbosa var. corymbosa</name>
    <dbReference type="NCBI Taxonomy" id="529605"/>
    <lineage>
        <taxon>Eukaryota</taxon>
        <taxon>Viridiplantae</taxon>
        <taxon>Streptophyta</taxon>
        <taxon>Embryophyta</taxon>
        <taxon>Tracheophyta</taxon>
        <taxon>Spermatophyta</taxon>
        <taxon>Magnoliopsida</taxon>
        <taxon>eudicotyledons</taxon>
        <taxon>Gunneridae</taxon>
        <taxon>Pentapetalae</taxon>
        <taxon>asterids</taxon>
        <taxon>lamiids</taxon>
        <taxon>Gentianales</taxon>
        <taxon>Rubiaceae</taxon>
        <taxon>Rubioideae</taxon>
        <taxon>Spermacoceae</taxon>
        <taxon>Hedyotis-Oldenlandia complex</taxon>
        <taxon>Oldenlandia</taxon>
    </lineage>
</organism>
<dbReference type="PRINTS" id="PR00385">
    <property type="entry name" value="P450"/>
</dbReference>
<dbReference type="GO" id="GO:0004497">
    <property type="term" value="F:monooxygenase activity"/>
    <property type="evidence" value="ECO:0007669"/>
    <property type="project" value="UniProtKB-KW"/>
</dbReference>
<evidence type="ECO:0000256" key="5">
    <source>
        <dbReference type="ARBA" id="ARBA00023004"/>
    </source>
</evidence>
<dbReference type="InterPro" id="IPR002401">
    <property type="entry name" value="Cyt_P450_E_grp-I"/>
</dbReference>
<dbReference type="PANTHER" id="PTHR24296">
    <property type="entry name" value="CYTOCHROME P450"/>
    <property type="match status" value="1"/>
</dbReference>
<evidence type="ECO:0000256" key="7">
    <source>
        <dbReference type="RuleBase" id="RU000461"/>
    </source>
</evidence>
<evidence type="ECO:0000256" key="4">
    <source>
        <dbReference type="ARBA" id="ARBA00023002"/>
    </source>
</evidence>
<dbReference type="Proteomes" id="UP001161247">
    <property type="component" value="Chromosome 1"/>
</dbReference>
<dbReference type="GO" id="GO:0005506">
    <property type="term" value="F:iron ion binding"/>
    <property type="evidence" value="ECO:0007669"/>
    <property type="project" value="InterPro"/>
</dbReference>
<dbReference type="GO" id="GO:0016705">
    <property type="term" value="F:oxidoreductase activity, acting on paired donors, with incorporation or reduction of molecular oxygen"/>
    <property type="evidence" value="ECO:0007669"/>
    <property type="project" value="InterPro"/>
</dbReference>
<keyword evidence="9" id="KW-1185">Reference proteome</keyword>
<keyword evidence="4 7" id="KW-0560">Oxidoreductase</keyword>
<protein>
    <submittedName>
        <fullName evidence="8">OLC1v1025946C1</fullName>
    </submittedName>
</protein>
<evidence type="ECO:0000256" key="6">
    <source>
        <dbReference type="PIRSR" id="PIRSR602401-1"/>
    </source>
</evidence>
<reference evidence="8" key="1">
    <citation type="submission" date="2023-03" db="EMBL/GenBank/DDBJ databases">
        <authorList>
            <person name="Julca I."/>
        </authorList>
    </citation>
    <scope>NUCLEOTIDE SEQUENCE</scope>
</reference>
<dbReference type="AlphaFoldDB" id="A0AAV1C8S3"/>
<dbReference type="InterPro" id="IPR036396">
    <property type="entry name" value="Cyt_P450_sf"/>
</dbReference>
<dbReference type="GO" id="GO:0006629">
    <property type="term" value="P:lipid metabolic process"/>
    <property type="evidence" value="ECO:0007669"/>
    <property type="project" value="UniProtKB-ARBA"/>
</dbReference>
<dbReference type="Gene3D" id="1.10.630.10">
    <property type="entry name" value="Cytochrome P450"/>
    <property type="match status" value="1"/>
</dbReference>
<dbReference type="InterPro" id="IPR001128">
    <property type="entry name" value="Cyt_P450"/>
</dbReference>
<evidence type="ECO:0000256" key="2">
    <source>
        <dbReference type="ARBA" id="ARBA00010617"/>
    </source>
</evidence>
<proteinExistence type="inferred from homology"/>
<dbReference type="CDD" id="cd11064">
    <property type="entry name" value="CYP86A"/>
    <property type="match status" value="1"/>
</dbReference>
<keyword evidence="7" id="KW-0503">Monooxygenase</keyword>
<dbReference type="SUPFAM" id="SSF48264">
    <property type="entry name" value="Cytochrome P450"/>
    <property type="match status" value="1"/>
</dbReference>
<dbReference type="PRINTS" id="PR00463">
    <property type="entry name" value="EP450I"/>
</dbReference>
<dbReference type="InterPro" id="IPR017972">
    <property type="entry name" value="Cyt_P450_CS"/>
</dbReference>